<gene>
    <name evidence="2" type="ORF">QYM36_002406</name>
</gene>
<organism evidence="2 3">
    <name type="scientific">Artemia franciscana</name>
    <name type="common">Brine shrimp</name>
    <name type="synonym">Artemia sanfranciscana</name>
    <dbReference type="NCBI Taxonomy" id="6661"/>
    <lineage>
        <taxon>Eukaryota</taxon>
        <taxon>Metazoa</taxon>
        <taxon>Ecdysozoa</taxon>
        <taxon>Arthropoda</taxon>
        <taxon>Crustacea</taxon>
        <taxon>Branchiopoda</taxon>
        <taxon>Anostraca</taxon>
        <taxon>Artemiidae</taxon>
        <taxon>Artemia</taxon>
    </lineage>
</organism>
<keyword evidence="3" id="KW-1185">Reference proteome</keyword>
<dbReference type="AlphaFoldDB" id="A0AA88LHB2"/>
<proteinExistence type="predicted"/>
<dbReference type="GO" id="GO:0051726">
    <property type="term" value="P:regulation of cell cycle"/>
    <property type="evidence" value="ECO:0007669"/>
    <property type="project" value="InterPro"/>
</dbReference>
<dbReference type="PANTHER" id="PTHR22896:SF0">
    <property type="entry name" value="CYCLIN N-TERMINAL DOMAIN-CONTAINING PROTEIN"/>
    <property type="match status" value="1"/>
</dbReference>
<evidence type="ECO:0000313" key="3">
    <source>
        <dbReference type="Proteomes" id="UP001187531"/>
    </source>
</evidence>
<feature type="non-terminal residue" evidence="2">
    <location>
        <position position="333"/>
    </location>
</feature>
<accession>A0AA88LHB2</accession>
<reference evidence="2" key="1">
    <citation type="submission" date="2023-07" db="EMBL/GenBank/DDBJ databases">
        <title>Chromosome-level genome assembly of Artemia franciscana.</title>
        <authorList>
            <person name="Jo E."/>
        </authorList>
    </citation>
    <scope>NUCLEOTIDE SEQUENCE</scope>
    <source>
        <tissue evidence="2">Whole body</tissue>
    </source>
</reference>
<dbReference type="EMBL" id="JAVRJZ010000004">
    <property type="protein sequence ID" value="KAK2724046.1"/>
    <property type="molecule type" value="Genomic_DNA"/>
</dbReference>
<sequence length="333" mass="36641">MGEVTQFNRRKATKNFLSGISFFGTTDAVDGSEGIQSILKTENKSGKENVLRNVNFGGFTSFESNESDQTLVSNAVDDHKGFTETRPSPLVTRNRSATVTEDFKKGYYYNSFNSLKKLSDIEKDSKSQENLDNSIFASIIGRRHRKASSTLSESSIGSTVNIPPPKVVKVGKSPQDAASDERIFFVTCARVPVSVTSTLSFSKQFKPLDALVRRRHFSGSRPMSSASESLDVYTMLGLESPFQGETANAEFSYQHLLTPSKKHTDPSSDTGRCHGKSLSKCHSIDRSYKHSRTGSPPVGPQEGEDFVYLPSMLDNPAFSVGKHSTLLTFPSYL</sequence>
<dbReference type="Proteomes" id="UP001187531">
    <property type="component" value="Unassembled WGS sequence"/>
</dbReference>
<dbReference type="InterPro" id="IPR012388">
    <property type="entry name" value="CABLES1/2"/>
</dbReference>
<feature type="region of interest" description="Disordered" evidence="1">
    <location>
        <begin position="258"/>
        <end position="278"/>
    </location>
</feature>
<comment type="caution">
    <text evidence="2">The sequence shown here is derived from an EMBL/GenBank/DDBJ whole genome shotgun (WGS) entry which is preliminary data.</text>
</comment>
<evidence type="ECO:0000313" key="2">
    <source>
        <dbReference type="EMBL" id="KAK2724046.1"/>
    </source>
</evidence>
<evidence type="ECO:0000256" key="1">
    <source>
        <dbReference type="SAM" id="MobiDB-lite"/>
    </source>
</evidence>
<protein>
    <submittedName>
        <fullName evidence="2">Uncharacterized protein</fullName>
    </submittedName>
</protein>
<name>A0AA88LHB2_ARTSF</name>
<dbReference type="PANTHER" id="PTHR22896">
    <property type="entry name" value="CDK5 AND ABL1 ENZYME SUBSTRATE 1"/>
    <property type="match status" value="1"/>
</dbReference>